<name>A0A7W8D9F4_9GAMM</name>
<organism evidence="1 2">
    <name type="scientific">Chiayiivirga flava</name>
    <dbReference type="NCBI Taxonomy" id="659595"/>
    <lineage>
        <taxon>Bacteria</taxon>
        <taxon>Pseudomonadati</taxon>
        <taxon>Pseudomonadota</taxon>
        <taxon>Gammaproteobacteria</taxon>
        <taxon>Lysobacterales</taxon>
        <taxon>Lysobacteraceae</taxon>
        <taxon>Chiayiivirga</taxon>
    </lineage>
</organism>
<dbReference type="AlphaFoldDB" id="A0A7W8D9F4"/>
<dbReference type="Proteomes" id="UP000521199">
    <property type="component" value="Unassembled WGS sequence"/>
</dbReference>
<dbReference type="EMBL" id="JACHHP010000005">
    <property type="protein sequence ID" value="MBB5209222.1"/>
    <property type="molecule type" value="Genomic_DNA"/>
</dbReference>
<dbReference type="Pfam" id="PF05742">
    <property type="entry name" value="TANGO2"/>
    <property type="match status" value="1"/>
</dbReference>
<accession>A0A7W8D9F4</accession>
<sequence>MCLIAFALDAHPRYRFALIGNRDEVHARPSAPAGPLPDLPGVYGGRDLEHGGSWLLVSRHGRLAALTNVRAGLPTEVAPRSRGELVRRFVHETTDVDAFCAALRPQAPAYGRFNLLLWDGERTRLATNHPAFATRAPERGVHGLSNGDFDADWPKVRHARTALRDWLARDDGDIEPLFQALHDERPAADDALPDTGVGLALERVLSPPFIRGERYGTRASSVVLIDAAGCDFAERRFASGGVPQGQTRVVLPWDRA</sequence>
<protein>
    <submittedName>
        <fullName evidence="1">Uncharacterized protein with NRDE domain</fullName>
    </submittedName>
</protein>
<dbReference type="PANTHER" id="PTHR17985">
    <property type="entry name" value="SER/THR-RICH PROTEIN T10 IN DGCR REGION"/>
    <property type="match status" value="1"/>
</dbReference>
<dbReference type="InterPro" id="IPR008551">
    <property type="entry name" value="TANGO2"/>
</dbReference>
<comment type="caution">
    <text evidence="1">The sequence shown here is derived from an EMBL/GenBank/DDBJ whole genome shotgun (WGS) entry which is preliminary data.</text>
</comment>
<evidence type="ECO:0000313" key="2">
    <source>
        <dbReference type="Proteomes" id="UP000521199"/>
    </source>
</evidence>
<dbReference type="RefSeq" id="WP_183961764.1">
    <property type="nucleotide sequence ID" value="NZ_JACHHP010000005.1"/>
</dbReference>
<gene>
    <name evidence="1" type="ORF">HNQ52_002785</name>
</gene>
<proteinExistence type="predicted"/>
<keyword evidence="2" id="KW-1185">Reference proteome</keyword>
<dbReference type="PANTHER" id="PTHR17985:SF8">
    <property type="entry name" value="TRANSPORT AND GOLGI ORGANIZATION PROTEIN 2 HOMOLOG"/>
    <property type="match status" value="1"/>
</dbReference>
<evidence type="ECO:0000313" key="1">
    <source>
        <dbReference type="EMBL" id="MBB5209222.1"/>
    </source>
</evidence>
<reference evidence="1 2" key="1">
    <citation type="submission" date="2020-08" db="EMBL/GenBank/DDBJ databases">
        <title>Genomic Encyclopedia of Type Strains, Phase IV (KMG-IV): sequencing the most valuable type-strain genomes for metagenomic binning, comparative biology and taxonomic classification.</title>
        <authorList>
            <person name="Goeker M."/>
        </authorList>
    </citation>
    <scope>NUCLEOTIDE SEQUENCE [LARGE SCALE GENOMIC DNA]</scope>
    <source>
        <strain evidence="1 2">DSM 24163</strain>
    </source>
</reference>